<dbReference type="InterPro" id="IPR003594">
    <property type="entry name" value="HATPase_dom"/>
</dbReference>
<dbReference type="EMBL" id="AOHV01000042">
    <property type="protein sequence ID" value="ELY34234.1"/>
    <property type="molecule type" value="Genomic_DNA"/>
</dbReference>
<dbReference type="SMART" id="SM00448">
    <property type="entry name" value="REC"/>
    <property type="match status" value="1"/>
</dbReference>
<accession>D8J5R3</accession>
<dbReference type="Pfam" id="PF00072">
    <property type="entry name" value="Response_reg"/>
    <property type="match status" value="1"/>
</dbReference>
<evidence type="ECO:0000256" key="2">
    <source>
        <dbReference type="PROSITE-ProRule" id="PRU00169"/>
    </source>
</evidence>
<dbReference type="eggNOG" id="arCOG06219">
    <property type="taxonomic scope" value="Archaea"/>
</dbReference>
<evidence type="ECO:0000256" key="1">
    <source>
        <dbReference type="ARBA" id="ARBA00022553"/>
    </source>
</evidence>
<feature type="domain" description="Histidine kinase" evidence="3">
    <location>
        <begin position="150"/>
        <end position="358"/>
    </location>
</feature>
<dbReference type="Proteomes" id="UP000011645">
    <property type="component" value="Unassembled WGS sequence"/>
</dbReference>
<dbReference type="SUPFAM" id="SSF55874">
    <property type="entry name" value="ATPase domain of HSP90 chaperone/DNA topoisomerase II/histidine kinase"/>
    <property type="match status" value="1"/>
</dbReference>
<dbReference type="InterPro" id="IPR005467">
    <property type="entry name" value="His_kinase_dom"/>
</dbReference>
<dbReference type="EMBL" id="CP002062">
    <property type="protein sequence ID" value="ADJ13719.1"/>
    <property type="molecule type" value="Genomic_DNA"/>
</dbReference>
<feature type="modified residue" description="4-aspartylphosphate" evidence="2">
    <location>
        <position position="62"/>
    </location>
</feature>
<dbReference type="Gene3D" id="3.40.50.2300">
    <property type="match status" value="1"/>
</dbReference>
<evidence type="ECO:0000313" key="7">
    <source>
        <dbReference type="Proteomes" id="UP000000390"/>
    </source>
</evidence>
<keyword evidence="5" id="KW-0418">Kinase</keyword>
<sequence length="358" mass="39615">MNADPAFGSVLLIEDNPGDARLIEEMLREYRDDPPIEFAHESSLDAGLDRLVDVDPDVLLLDLRLSDSTGLDTLERVLGATDTVPVIVLTGMPEASLGMEAVSYGAQDYLVKDDVTPEVLARAIRYSIERKKTERELRTRTRELAILNQLTRHDIRNDISLVVGRAREVTEYVEPRGQEAVDEIIQSSNHVLQLTRTVGDIVETVTDDEEVDLYPVVLSQVLATEVERAQELYRDVDLSIEGEVAGLRVRANDLLSSVVGNLISNAIFYNDKDVPTVRLSADPTDETVVVQVADNGPGIPDRRKDRIFAEGEQGEASSGMGIGLSLVDRLVTRYDGEIWVEDNDPEGSVFCVELRRTG</sequence>
<dbReference type="InterPro" id="IPR004358">
    <property type="entry name" value="Sig_transdc_His_kin-like_C"/>
</dbReference>
<dbReference type="SMART" id="SM00387">
    <property type="entry name" value="HATPase_c"/>
    <property type="match status" value="1"/>
</dbReference>
<dbReference type="RefSeq" id="WP_008418611.1">
    <property type="nucleotide sequence ID" value="NC_014297.1"/>
</dbReference>
<dbReference type="InterPro" id="IPR036890">
    <property type="entry name" value="HATPase_C_sf"/>
</dbReference>
<evidence type="ECO:0000313" key="6">
    <source>
        <dbReference type="EMBL" id="ELY34234.1"/>
    </source>
</evidence>
<dbReference type="PATRIC" id="fig|795797.18.peg.329"/>
<dbReference type="Gene3D" id="3.30.565.10">
    <property type="entry name" value="Histidine kinase-like ATPase, C-terminal domain"/>
    <property type="match status" value="1"/>
</dbReference>
<dbReference type="PANTHER" id="PTHR43547">
    <property type="entry name" value="TWO-COMPONENT HISTIDINE KINASE"/>
    <property type="match status" value="1"/>
</dbReference>
<dbReference type="InterPro" id="IPR011006">
    <property type="entry name" value="CheY-like_superfamily"/>
</dbReference>
<feature type="domain" description="Response regulatory" evidence="4">
    <location>
        <begin position="9"/>
        <end position="127"/>
    </location>
</feature>
<dbReference type="SUPFAM" id="SSF52172">
    <property type="entry name" value="CheY-like"/>
    <property type="match status" value="1"/>
</dbReference>
<evidence type="ECO:0000259" key="4">
    <source>
        <dbReference type="PROSITE" id="PS50110"/>
    </source>
</evidence>
<evidence type="ECO:0000313" key="5">
    <source>
        <dbReference type="EMBL" id="ADJ13719.1"/>
    </source>
</evidence>
<proteinExistence type="predicted"/>
<reference evidence="5 7" key="1">
    <citation type="journal article" date="2010" name="J. Bacteriol.">
        <title>Complete genome sequence of Halalkalicoccus jeotgali B3(T), an extremely halophilic archaeon.</title>
        <authorList>
            <person name="Roh S.W."/>
            <person name="Nam Y.D."/>
            <person name="Nam S.H."/>
            <person name="Choi S.H."/>
            <person name="Park H.S."/>
            <person name="Bae J.W."/>
        </authorList>
    </citation>
    <scope>NUCLEOTIDE SEQUENCE [LARGE SCALE GENOMIC DNA]</scope>
    <source>
        <strain evidence="5">B3</strain>
        <strain evidence="7">DSM 18796 / CECT 7217 / JCM 14584 / KCTC 4019 / B3</strain>
    </source>
</reference>
<organism evidence="5 7">
    <name type="scientific">Halalkalicoccus jeotgali (strain DSM 18796 / CECT 7217 / JCM 14584 / KCTC 4019 / B3)</name>
    <dbReference type="NCBI Taxonomy" id="795797"/>
    <lineage>
        <taxon>Archaea</taxon>
        <taxon>Methanobacteriati</taxon>
        <taxon>Methanobacteriota</taxon>
        <taxon>Stenosarchaea group</taxon>
        <taxon>Halobacteria</taxon>
        <taxon>Halobacteriales</taxon>
        <taxon>Halococcaceae</taxon>
        <taxon>Halalkalicoccus</taxon>
    </lineage>
</organism>
<evidence type="ECO:0000313" key="8">
    <source>
        <dbReference type="Proteomes" id="UP000011645"/>
    </source>
</evidence>
<reference evidence="6 8" key="2">
    <citation type="journal article" date="2014" name="PLoS Genet.">
        <title>Phylogenetically driven sequencing of extremely halophilic archaea reveals strategies for static and dynamic osmo-response.</title>
        <authorList>
            <person name="Becker E.A."/>
            <person name="Seitzer P.M."/>
            <person name="Tritt A."/>
            <person name="Larsen D."/>
            <person name="Krusor M."/>
            <person name="Yao A.I."/>
            <person name="Wu D."/>
            <person name="Madern D."/>
            <person name="Eisen J.A."/>
            <person name="Darling A.E."/>
            <person name="Facciotti M.T."/>
        </authorList>
    </citation>
    <scope>NUCLEOTIDE SEQUENCE [LARGE SCALE GENOMIC DNA]</scope>
    <source>
        <strain evidence="6">B3</strain>
        <strain evidence="8">DSM 18796 / CECT 7217 / JCM 14584 / KCTC 4019 / B3</strain>
    </source>
</reference>
<dbReference type="GO" id="GO:0000155">
    <property type="term" value="F:phosphorelay sensor kinase activity"/>
    <property type="evidence" value="ECO:0007669"/>
    <property type="project" value="TreeGrafter"/>
</dbReference>
<dbReference type="STRING" id="795797.HacjB3_01630"/>
<dbReference type="Pfam" id="PF02518">
    <property type="entry name" value="HATPase_c"/>
    <property type="match status" value="1"/>
</dbReference>
<name>D8J5R3_HALJB</name>
<keyword evidence="1 2" id="KW-0597">Phosphoprotein</keyword>
<dbReference type="CDD" id="cd00075">
    <property type="entry name" value="HATPase"/>
    <property type="match status" value="1"/>
</dbReference>
<dbReference type="eggNOG" id="arCOG02386">
    <property type="taxonomic scope" value="Archaea"/>
</dbReference>
<dbReference type="PRINTS" id="PR00344">
    <property type="entry name" value="BCTRLSENSOR"/>
</dbReference>
<evidence type="ECO:0000259" key="3">
    <source>
        <dbReference type="PROSITE" id="PS50109"/>
    </source>
</evidence>
<dbReference type="GeneID" id="9418123"/>
<protein>
    <submittedName>
        <fullName evidence="5">Signal-transducing histidine kinase-like protein</fullName>
    </submittedName>
</protein>
<dbReference type="PANTHER" id="PTHR43547:SF10">
    <property type="entry name" value="SENSOR HISTIDINE KINASE DCUS"/>
    <property type="match status" value="1"/>
</dbReference>
<dbReference type="HOGENOM" id="CLU_000445_114_72_2"/>
<dbReference type="OrthoDB" id="3369at2157"/>
<dbReference type="KEGG" id="hje:HacjB3_01630"/>
<dbReference type="Proteomes" id="UP000000390">
    <property type="component" value="Chromosome"/>
</dbReference>
<gene>
    <name evidence="5" type="ordered locus">HacjB3_01630</name>
    <name evidence="6" type="ORF">C497_17692</name>
</gene>
<dbReference type="PROSITE" id="PS50109">
    <property type="entry name" value="HIS_KIN"/>
    <property type="match status" value="1"/>
</dbReference>
<dbReference type="PROSITE" id="PS50110">
    <property type="entry name" value="RESPONSE_REGULATORY"/>
    <property type="match status" value="1"/>
</dbReference>
<keyword evidence="5" id="KW-0808">Transferase</keyword>
<dbReference type="AlphaFoldDB" id="D8J5R3"/>
<dbReference type="InterPro" id="IPR001789">
    <property type="entry name" value="Sig_transdc_resp-reg_receiver"/>
</dbReference>
<keyword evidence="8" id="KW-1185">Reference proteome</keyword>